<name>A0A0W8G1S1_9ZZZZ</name>
<reference evidence="1" key="1">
    <citation type="journal article" date="2015" name="Proc. Natl. Acad. Sci. U.S.A.">
        <title>Networks of energetic and metabolic interactions define dynamics in microbial communities.</title>
        <authorList>
            <person name="Embree M."/>
            <person name="Liu J.K."/>
            <person name="Al-Bassam M.M."/>
            <person name="Zengler K."/>
        </authorList>
    </citation>
    <scope>NUCLEOTIDE SEQUENCE</scope>
</reference>
<evidence type="ECO:0000313" key="1">
    <source>
        <dbReference type="EMBL" id="KUG26985.1"/>
    </source>
</evidence>
<dbReference type="EMBL" id="LNQE01000378">
    <property type="protein sequence ID" value="KUG26985.1"/>
    <property type="molecule type" value="Genomic_DNA"/>
</dbReference>
<comment type="caution">
    <text evidence="1">The sequence shown here is derived from an EMBL/GenBank/DDBJ whole genome shotgun (WGS) entry which is preliminary data.</text>
</comment>
<dbReference type="AlphaFoldDB" id="A0A0W8G1S1"/>
<accession>A0A0W8G1S1</accession>
<sequence length="70" mass="7932">MTTFIGKEGEYQIHSSSLIYQSQLNLEGEGVTNKIVHLTTESIGNIEDRNRVKYKITELELDEIAYSLIG</sequence>
<protein>
    <submittedName>
        <fullName evidence="1">Uncharacterized protein</fullName>
    </submittedName>
</protein>
<organism evidence="1">
    <name type="scientific">hydrocarbon metagenome</name>
    <dbReference type="NCBI Taxonomy" id="938273"/>
    <lineage>
        <taxon>unclassified sequences</taxon>
        <taxon>metagenomes</taxon>
        <taxon>ecological metagenomes</taxon>
    </lineage>
</organism>
<gene>
    <name evidence="1" type="ORF">ASZ90_003167</name>
</gene>
<proteinExistence type="predicted"/>